<feature type="domain" description="Glycosyl transferase family 1" evidence="5">
    <location>
        <begin position="181"/>
        <end position="334"/>
    </location>
</feature>
<dbReference type="PANTHER" id="PTHR12526:SF635">
    <property type="entry name" value="GLYCOSYL TRANSFERASE GROUP 1"/>
    <property type="match status" value="1"/>
</dbReference>
<evidence type="ECO:0000313" key="8">
    <source>
        <dbReference type="Proteomes" id="UP000297948"/>
    </source>
</evidence>
<dbReference type="Pfam" id="PF13439">
    <property type="entry name" value="Glyco_transf_4"/>
    <property type="match status" value="1"/>
</dbReference>
<dbReference type="AlphaFoldDB" id="A0A4Z0GC01"/>
<protein>
    <recommendedName>
        <fullName evidence="1">D-inositol 3-phosphate glycosyltransferase</fullName>
    </recommendedName>
</protein>
<dbReference type="SUPFAM" id="SSF53756">
    <property type="entry name" value="UDP-Glycosyltransferase/glycogen phosphorylase"/>
    <property type="match status" value="1"/>
</dbReference>
<dbReference type="Gene3D" id="3.40.50.2000">
    <property type="entry name" value="Glycogen Phosphorylase B"/>
    <property type="match status" value="2"/>
</dbReference>
<evidence type="ECO:0000259" key="6">
    <source>
        <dbReference type="Pfam" id="PF13439"/>
    </source>
</evidence>
<evidence type="ECO:0000259" key="5">
    <source>
        <dbReference type="Pfam" id="PF00534"/>
    </source>
</evidence>
<evidence type="ECO:0000256" key="3">
    <source>
        <dbReference type="ARBA" id="ARBA00022679"/>
    </source>
</evidence>
<dbReference type="PANTHER" id="PTHR12526">
    <property type="entry name" value="GLYCOSYLTRANSFERASE"/>
    <property type="match status" value="1"/>
</dbReference>
<keyword evidence="2" id="KW-0328">Glycosyltransferase</keyword>
<name>A0A4Z0GC01_9ACTN</name>
<evidence type="ECO:0000313" key="7">
    <source>
        <dbReference type="EMBL" id="TGA92437.1"/>
    </source>
</evidence>
<feature type="region of interest" description="Disordered" evidence="4">
    <location>
        <begin position="374"/>
        <end position="399"/>
    </location>
</feature>
<evidence type="ECO:0000256" key="4">
    <source>
        <dbReference type="SAM" id="MobiDB-lite"/>
    </source>
</evidence>
<dbReference type="OrthoDB" id="3646807at2"/>
<dbReference type="EMBL" id="SRID01000403">
    <property type="protein sequence ID" value="TGA92437.1"/>
    <property type="molecule type" value="Genomic_DNA"/>
</dbReference>
<comment type="caution">
    <text evidence="7">The sequence shown here is derived from an EMBL/GenBank/DDBJ whole genome shotgun (WGS) entry which is preliminary data.</text>
</comment>
<sequence length="399" mass="42066">MRVLHIITGLDAGGAEQQLRLLLRRLPVRCDVVSLTGVGTVGPGIRADGTPVTALGPAGPRDLPALPRLVRLIRAGGYDLVHTHLFRACVLGRTAARLAGVRAVVATEHSLGGTRPEGHPHTLRARAAYLASERLGSATVAVSATVADRLRAWGVPSGRVHLIPYGIDADHFRFDPGLRAAARKRLGLAEREFVIGAVGRLAPGKRYDLLLRAVAEVPGARLLLVGDGPERHRLHTLAYGLQVAERVRLLGERDGVVETAGDRPADIPGLLAAMDLFVSPSPEEVFGLAVLEALAAGLPVLHAHCPALDELPAEAAPGARRIAPDAARLAAALREHAAAGGGRRLPVPAAVERYAVSRAARRLMALYDHTARHGTDGCARGPAPAPGQRPFPALLDPRR</sequence>
<reference evidence="7 8" key="1">
    <citation type="submission" date="2019-03" db="EMBL/GenBank/DDBJ databases">
        <authorList>
            <person name="Gonzalez-Pimentel J.L."/>
        </authorList>
    </citation>
    <scope>NUCLEOTIDE SEQUENCE [LARGE SCALE GENOMIC DNA]</scope>
    <source>
        <strain evidence="7 8">JCM 31289</strain>
    </source>
</reference>
<proteinExistence type="predicted"/>
<dbReference type="Proteomes" id="UP000297948">
    <property type="component" value="Unassembled WGS sequence"/>
</dbReference>
<evidence type="ECO:0000256" key="1">
    <source>
        <dbReference type="ARBA" id="ARBA00021292"/>
    </source>
</evidence>
<organism evidence="7 8">
    <name type="scientific">Streptomyces palmae</name>
    <dbReference type="NCBI Taxonomy" id="1701085"/>
    <lineage>
        <taxon>Bacteria</taxon>
        <taxon>Bacillati</taxon>
        <taxon>Actinomycetota</taxon>
        <taxon>Actinomycetes</taxon>
        <taxon>Kitasatosporales</taxon>
        <taxon>Streptomycetaceae</taxon>
        <taxon>Streptomyces</taxon>
    </lineage>
</organism>
<keyword evidence="8" id="KW-1185">Reference proteome</keyword>
<dbReference type="Pfam" id="PF00534">
    <property type="entry name" value="Glycos_transf_1"/>
    <property type="match status" value="1"/>
</dbReference>
<feature type="domain" description="Glycosyltransferase subfamily 4-like N-terminal" evidence="6">
    <location>
        <begin position="13"/>
        <end position="170"/>
    </location>
</feature>
<dbReference type="InterPro" id="IPR001296">
    <property type="entry name" value="Glyco_trans_1"/>
</dbReference>
<evidence type="ECO:0000256" key="2">
    <source>
        <dbReference type="ARBA" id="ARBA00022676"/>
    </source>
</evidence>
<dbReference type="InterPro" id="IPR028098">
    <property type="entry name" value="Glyco_trans_4-like_N"/>
</dbReference>
<dbReference type="RefSeq" id="WP_135341886.1">
    <property type="nucleotide sequence ID" value="NZ_JBHLTX010000052.1"/>
</dbReference>
<keyword evidence="3 7" id="KW-0808">Transferase</keyword>
<dbReference type="GO" id="GO:0016757">
    <property type="term" value="F:glycosyltransferase activity"/>
    <property type="evidence" value="ECO:0007669"/>
    <property type="project" value="UniProtKB-KW"/>
</dbReference>
<accession>A0A4Z0GC01</accession>
<gene>
    <name evidence="7" type="ORF">E4099_27830</name>
</gene>